<dbReference type="Proteomes" id="UP000176562">
    <property type="component" value="Chromosome"/>
</dbReference>
<gene>
    <name evidence="1" type="ORF">LPB142_16475</name>
</gene>
<sequence>MLFNDILKRFAVWFSLKARRHEIDKETFFFLRESWVNIVKRQAELRKLHMHLVVFLDWIFNIYCLA</sequence>
<proteinExistence type="predicted"/>
<protein>
    <submittedName>
        <fullName evidence="1">Uncharacterized protein</fullName>
    </submittedName>
</protein>
<evidence type="ECO:0000313" key="2">
    <source>
        <dbReference type="Proteomes" id="UP000176562"/>
    </source>
</evidence>
<organism evidence="1 2">
    <name type="scientific">Rhodobacter xanthinilyticus</name>
    <dbReference type="NCBI Taxonomy" id="1850250"/>
    <lineage>
        <taxon>Bacteria</taxon>
        <taxon>Pseudomonadati</taxon>
        <taxon>Pseudomonadota</taxon>
        <taxon>Alphaproteobacteria</taxon>
        <taxon>Rhodobacterales</taxon>
        <taxon>Rhodobacter group</taxon>
        <taxon>Rhodobacter</taxon>
    </lineage>
</organism>
<reference evidence="1 2" key="1">
    <citation type="submission" date="2016-10" db="EMBL/GenBank/DDBJ databases">
        <title>Rhodobacter sp. LPB0142, isolated from sea water.</title>
        <authorList>
            <person name="Kim E."/>
            <person name="Yi H."/>
        </authorList>
    </citation>
    <scope>NUCLEOTIDE SEQUENCE [LARGE SCALE GENOMIC DNA]</scope>
    <source>
        <strain evidence="1 2">LPB0142</strain>
    </source>
</reference>
<accession>A0A1D9MG37</accession>
<dbReference type="STRING" id="1850250.LPB142_16475"/>
<dbReference type="KEGG" id="rhp:LPB142_16475"/>
<dbReference type="AlphaFoldDB" id="A0A1D9MG37"/>
<dbReference type="EMBL" id="CP017781">
    <property type="protein sequence ID" value="AOZ70728.1"/>
    <property type="molecule type" value="Genomic_DNA"/>
</dbReference>
<name>A0A1D9MG37_9RHOB</name>
<keyword evidence="2" id="KW-1185">Reference proteome</keyword>
<evidence type="ECO:0000313" key="1">
    <source>
        <dbReference type="EMBL" id="AOZ70728.1"/>
    </source>
</evidence>